<dbReference type="STRING" id="1459.AF332_08735"/>
<dbReference type="AlphaFoldDB" id="A0A0M0GBI2"/>
<name>A0A0M0GBI2_SPOGL</name>
<accession>A0A0M0GBI2</accession>
<gene>
    <name evidence="1" type="ORF">AF332_08735</name>
</gene>
<dbReference type="Proteomes" id="UP000037109">
    <property type="component" value="Unassembled WGS sequence"/>
</dbReference>
<dbReference type="OrthoDB" id="2924892at2"/>
<organism evidence="1 2">
    <name type="scientific">Sporosarcina globispora</name>
    <name type="common">Bacillus globisporus</name>
    <dbReference type="NCBI Taxonomy" id="1459"/>
    <lineage>
        <taxon>Bacteria</taxon>
        <taxon>Bacillati</taxon>
        <taxon>Bacillota</taxon>
        <taxon>Bacilli</taxon>
        <taxon>Bacillales</taxon>
        <taxon>Caryophanaceae</taxon>
        <taxon>Sporosarcina</taxon>
    </lineage>
</organism>
<dbReference type="EMBL" id="LGUF01000007">
    <property type="protein sequence ID" value="KON86882.1"/>
    <property type="molecule type" value="Genomic_DNA"/>
</dbReference>
<reference evidence="2" key="1">
    <citation type="submission" date="2015-07" db="EMBL/GenBank/DDBJ databases">
        <title>Fjat-10036 dsm4.</title>
        <authorList>
            <person name="Liu B."/>
            <person name="Wang J."/>
            <person name="Zhu Y."/>
            <person name="Liu G."/>
            <person name="Chen Q."/>
            <person name="Chen Z."/>
            <person name="Lan J."/>
            <person name="Che J."/>
            <person name="Ge C."/>
            <person name="Shi H."/>
            <person name="Pan Z."/>
            <person name="Liu X."/>
        </authorList>
    </citation>
    <scope>NUCLEOTIDE SEQUENCE [LARGE SCALE GENOMIC DNA]</scope>
    <source>
        <strain evidence="2">DSM 4</strain>
    </source>
</reference>
<dbReference type="RefSeq" id="WP_053434241.1">
    <property type="nucleotide sequence ID" value="NZ_LGUF01000007.1"/>
</dbReference>
<proteinExistence type="predicted"/>
<keyword evidence="2" id="KW-1185">Reference proteome</keyword>
<protein>
    <submittedName>
        <fullName evidence="1">Uncharacterized protein</fullName>
    </submittedName>
</protein>
<evidence type="ECO:0000313" key="1">
    <source>
        <dbReference type="EMBL" id="KON86882.1"/>
    </source>
</evidence>
<sequence>MLKNFAVQVLNAAKLYSATNNITDETALSNAKGELKQYLDNAPDEYSLTIDVGTGNKYTYTNIMVKKDGKTKTFLTEEDVLDGKESTE</sequence>
<dbReference type="PATRIC" id="fig|1459.3.peg.1854"/>
<evidence type="ECO:0000313" key="2">
    <source>
        <dbReference type="Proteomes" id="UP000037109"/>
    </source>
</evidence>
<comment type="caution">
    <text evidence="1">The sequence shown here is derived from an EMBL/GenBank/DDBJ whole genome shotgun (WGS) entry which is preliminary data.</text>
</comment>